<feature type="domain" description="HTH lacI-type" evidence="4">
    <location>
        <begin position="1"/>
        <end position="50"/>
    </location>
</feature>
<dbReference type="GO" id="GO:0003700">
    <property type="term" value="F:DNA-binding transcription factor activity"/>
    <property type="evidence" value="ECO:0007669"/>
    <property type="project" value="TreeGrafter"/>
</dbReference>
<dbReference type="RefSeq" id="WP_168118288.1">
    <property type="nucleotide sequence ID" value="NZ_BOON01000079.1"/>
</dbReference>
<dbReference type="GO" id="GO:0000976">
    <property type="term" value="F:transcription cis-regulatory region binding"/>
    <property type="evidence" value="ECO:0007669"/>
    <property type="project" value="TreeGrafter"/>
</dbReference>
<dbReference type="InterPro" id="IPR010982">
    <property type="entry name" value="Lambda_DNA-bd_dom_sf"/>
</dbReference>
<keyword evidence="3" id="KW-0804">Transcription</keyword>
<dbReference type="SUPFAM" id="SSF47413">
    <property type="entry name" value="lambda repressor-like DNA-binding domains"/>
    <property type="match status" value="1"/>
</dbReference>
<dbReference type="SMART" id="SM00354">
    <property type="entry name" value="HTH_LACI"/>
    <property type="match status" value="1"/>
</dbReference>
<protein>
    <recommendedName>
        <fullName evidence="4">HTH lacI-type domain-containing protein</fullName>
    </recommendedName>
</protein>
<dbReference type="PANTHER" id="PTHR30146">
    <property type="entry name" value="LACI-RELATED TRANSCRIPTIONAL REPRESSOR"/>
    <property type="match status" value="1"/>
</dbReference>
<organism evidence="5 6">
    <name type="scientific">Planosporangium mesophilum</name>
    <dbReference type="NCBI Taxonomy" id="689768"/>
    <lineage>
        <taxon>Bacteria</taxon>
        <taxon>Bacillati</taxon>
        <taxon>Actinomycetota</taxon>
        <taxon>Actinomycetes</taxon>
        <taxon>Micromonosporales</taxon>
        <taxon>Micromonosporaceae</taxon>
        <taxon>Planosporangium</taxon>
    </lineage>
</organism>
<dbReference type="Proteomes" id="UP000599074">
    <property type="component" value="Unassembled WGS sequence"/>
</dbReference>
<dbReference type="Pfam" id="PF00356">
    <property type="entry name" value="LacI"/>
    <property type="match status" value="1"/>
</dbReference>
<evidence type="ECO:0000259" key="4">
    <source>
        <dbReference type="PROSITE" id="PS50932"/>
    </source>
</evidence>
<keyword evidence="1" id="KW-0805">Transcription regulation</keyword>
<reference evidence="5" key="1">
    <citation type="submission" date="2021-01" db="EMBL/GenBank/DDBJ databases">
        <title>Whole genome shotgun sequence of Planosporangium mesophilum NBRC 109066.</title>
        <authorList>
            <person name="Komaki H."/>
            <person name="Tamura T."/>
        </authorList>
    </citation>
    <scope>NUCLEOTIDE SEQUENCE</scope>
    <source>
        <strain evidence="5">NBRC 109066</strain>
    </source>
</reference>
<keyword evidence="2" id="KW-0238">DNA-binding</keyword>
<dbReference type="PANTHER" id="PTHR30146:SF109">
    <property type="entry name" value="HTH-TYPE TRANSCRIPTIONAL REGULATOR GALS"/>
    <property type="match status" value="1"/>
</dbReference>
<dbReference type="AlphaFoldDB" id="A0A8J3TIS6"/>
<sequence length="135" mass="14663">MAHAAGVSRSTVSRVLNNLPGANPAVRSRVKDVIVELGYVPDQTARALASRQHPAIDVVAVTHGSALGWIGSHPYYSRVLAGVLTVLDGRDVQLRVHTVGPDDAAGAIDTIAERAPRIADPSRDLDRRRRERYRR</sequence>
<evidence type="ECO:0000256" key="1">
    <source>
        <dbReference type="ARBA" id="ARBA00023015"/>
    </source>
</evidence>
<name>A0A8J3TIS6_9ACTN</name>
<proteinExistence type="predicted"/>
<dbReference type="PROSITE" id="PS50932">
    <property type="entry name" value="HTH_LACI_2"/>
    <property type="match status" value="1"/>
</dbReference>
<dbReference type="EMBL" id="BOON01000079">
    <property type="protein sequence ID" value="GII26461.1"/>
    <property type="molecule type" value="Genomic_DNA"/>
</dbReference>
<keyword evidence="6" id="KW-1185">Reference proteome</keyword>
<dbReference type="CDD" id="cd01392">
    <property type="entry name" value="HTH_LacI"/>
    <property type="match status" value="1"/>
</dbReference>
<comment type="caution">
    <text evidence="5">The sequence shown here is derived from an EMBL/GenBank/DDBJ whole genome shotgun (WGS) entry which is preliminary data.</text>
</comment>
<dbReference type="Gene3D" id="1.10.260.40">
    <property type="entry name" value="lambda repressor-like DNA-binding domains"/>
    <property type="match status" value="1"/>
</dbReference>
<accession>A0A8J3TIS6</accession>
<evidence type="ECO:0000256" key="2">
    <source>
        <dbReference type="ARBA" id="ARBA00023125"/>
    </source>
</evidence>
<gene>
    <name evidence="5" type="ORF">Pme01_60580</name>
</gene>
<evidence type="ECO:0000256" key="3">
    <source>
        <dbReference type="ARBA" id="ARBA00023163"/>
    </source>
</evidence>
<evidence type="ECO:0000313" key="5">
    <source>
        <dbReference type="EMBL" id="GII26461.1"/>
    </source>
</evidence>
<dbReference type="InterPro" id="IPR000843">
    <property type="entry name" value="HTH_LacI"/>
</dbReference>
<evidence type="ECO:0000313" key="6">
    <source>
        <dbReference type="Proteomes" id="UP000599074"/>
    </source>
</evidence>